<gene>
    <name evidence="1" type="ORF">AVEN_96212_1</name>
</gene>
<evidence type="ECO:0000313" key="2">
    <source>
        <dbReference type="Proteomes" id="UP000499080"/>
    </source>
</evidence>
<sequence>MTERRPMLPLRQQNRLNGHGTMLYDITMHHDTANACRNVIPGTFSPRISARFSRLAVVAEGMGRAHYLWTTPVVGAVVLFRVLLPGCSWVSEAQKGHLCTITTQYLKNVVSFVKKT</sequence>
<name>A0A4Y2I3L5_ARAVE</name>
<accession>A0A4Y2I3L5</accession>
<reference evidence="1 2" key="1">
    <citation type="journal article" date="2019" name="Sci. Rep.">
        <title>Orb-weaving spider Araneus ventricosus genome elucidates the spidroin gene catalogue.</title>
        <authorList>
            <person name="Kono N."/>
            <person name="Nakamura H."/>
            <person name="Ohtoshi R."/>
            <person name="Moran D.A.P."/>
            <person name="Shinohara A."/>
            <person name="Yoshida Y."/>
            <person name="Fujiwara M."/>
            <person name="Mori M."/>
            <person name="Tomita M."/>
            <person name="Arakawa K."/>
        </authorList>
    </citation>
    <scope>NUCLEOTIDE SEQUENCE [LARGE SCALE GENOMIC DNA]</scope>
</reference>
<evidence type="ECO:0000313" key="1">
    <source>
        <dbReference type="EMBL" id="GBM72124.1"/>
    </source>
</evidence>
<dbReference type="AlphaFoldDB" id="A0A4Y2I3L5"/>
<proteinExistence type="predicted"/>
<dbReference type="EMBL" id="BGPR01002356">
    <property type="protein sequence ID" value="GBM72124.1"/>
    <property type="molecule type" value="Genomic_DNA"/>
</dbReference>
<organism evidence="1 2">
    <name type="scientific">Araneus ventricosus</name>
    <name type="common">Orbweaver spider</name>
    <name type="synonym">Epeira ventricosa</name>
    <dbReference type="NCBI Taxonomy" id="182803"/>
    <lineage>
        <taxon>Eukaryota</taxon>
        <taxon>Metazoa</taxon>
        <taxon>Ecdysozoa</taxon>
        <taxon>Arthropoda</taxon>
        <taxon>Chelicerata</taxon>
        <taxon>Arachnida</taxon>
        <taxon>Araneae</taxon>
        <taxon>Araneomorphae</taxon>
        <taxon>Entelegynae</taxon>
        <taxon>Araneoidea</taxon>
        <taxon>Araneidae</taxon>
        <taxon>Araneus</taxon>
    </lineage>
</organism>
<protein>
    <submittedName>
        <fullName evidence="1">Uncharacterized protein</fullName>
    </submittedName>
</protein>
<comment type="caution">
    <text evidence="1">The sequence shown here is derived from an EMBL/GenBank/DDBJ whole genome shotgun (WGS) entry which is preliminary data.</text>
</comment>
<keyword evidence="2" id="KW-1185">Reference proteome</keyword>
<dbReference type="Proteomes" id="UP000499080">
    <property type="component" value="Unassembled WGS sequence"/>
</dbReference>